<reference evidence="9 10" key="1">
    <citation type="submission" date="2019-03" db="EMBL/GenBank/DDBJ databases">
        <title>Genomic Encyclopedia of Type Strains, Phase IV (KMG-IV): sequencing the most valuable type-strain genomes for metagenomic binning, comparative biology and taxonomic classification.</title>
        <authorList>
            <person name="Goeker M."/>
        </authorList>
    </citation>
    <scope>NUCLEOTIDE SEQUENCE [LARGE SCALE GENOMIC DNA]</scope>
    <source>
        <strain evidence="9 10">DSM 1837</strain>
    </source>
</reference>
<evidence type="ECO:0000259" key="6">
    <source>
        <dbReference type="Pfam" id="PF00732"/>
    </source>
</evidence>
<proteinExistence type="inferred from homology"/>
<comment type="similarity">
    <text evidence="2">Belongs to the GMC oxidoreductase family.</text>
</comment>
<dbReference type="InterPro" id="IPR006076">
    <property type="entry name" value="FAD-dep_OxRdtase"/>
</dbReference>
<dbReference type="Pfam" id="PF05199">
    <property type="entry name" value="GMC_oxred_C"/>
    <property type="match status" value="1"/>
</dbReference>
<evidence type="ECO:0000313" key="10">
    <source>
        <dbReference type="Proteomes" id="UP000295182"/>
    </source>
</evidence>
<evidence type="ECO:0000313" key="9">
    <source>
        <dbReference type="EMBL" id="TCP20189.1"/>
    </source>
</evidence>
<dbReference type="RefSeq" id="WP_165887061.1">
    <property type="nucleotide sequence ID" value="NZ_QXNC01000001.1"/>
</dbReference>
<evidence type="ECO:0000256" key="2">
    <source>
        <dbReference type="ARBA" id="ARBA00010790"/>
    </source>
</evidence>
<feature type="domain" description="Glucose-methanol-choline oxidoreductase C-terminal" evidence="8">
    <location>
        <begin position="415"/>
        <end position="530"/>
    </location>
</feature>
<keyword evidence="3" id="KW-0285">Flavoprotein</keyword>
<comment type="caution">
    <text evidence="9">The sequence shown here is derived from an EMBL/GenBank/DDBJ whole genome shotgun (WGS) entry which is preliminary data.</text>
</comment>
<dbReference type="SUPFAM" id="SSF54373">
    <property type="entry name" value="FAD-linked reductases, C-terminal domain"/>
    <property type="match status" value="1"/>
</dbReference>
<sequence length="550" mass="59146">MNSQNNPSESLSADVIVIGAGAVGGLMAWQLASQGANVLILEAGPRIDRASAAQHFYDSAVKGPNAPYPSQPYAPHPMDAHDYMVQAGPQVFGGSFMRAVGGTTWHWTGFSTRFRPDDFKTKTLYGVGQDWPLAYEDLLEHYLFIEREWGTAGDNAFDQGGPRHGKPFPLPPVPMTYADKLIRDALAPLGYSVGPFSHARNSEPFDGRPPCCGSASCVPICPIGAKYDASVHVAKAEAAGARLLAQTLVEHIEVGADSLIQGVRIRRADGSRTTARAKLYVLAAHAIETPNLLLRSAQPHAPQGVANRSDAVGRYLMGQVDLDTRALTRQPLYTYRAPTTTAGILELRDGPVRKEHAAIGTSFLNRGWRTGLGPMQRSAHLIKAGLRGSELTAALNDQCARELAINSSVETLPMAHNRVQPDPELRDSSGMPRPRVSFTVDEYSLRAIEKARQRHNDITKALGCTDVVSDEPSVATAIIAGTARMGTDARQSVVDPWCRSHDHANLFVVGTANFPTMPINAPTLTAAALGMRALPALRKDLSTGRFAAVA</sequence>
<keyword evidence="4" id="KW-0274">FAD</keyword>
<comment type="cofactor">
    <cofactor evidence="1">
        <name>FAD</name>
        <dbReference type="ChEBI" id="CHEBI:57692"/>
    </cofactor>
</comment>
<gene>
    <name evidence="9" type="ORF">EV674_102157</name>
</gene>
<dbReference type="Pfam" id="PF00732">
    <property type="entry name" value="GMC_oxred_N"/>
    <property type="match status" value="1"/>
</dbReference>
<protein>
    <submittedName>
        <fullName evidence="9">Choline dehydrogenase-like flavoprotein</fullName>
    </submittedName>
</protein>
<evidence type="ECO:0000256" key="3">
    <source>
        <dbReference type="ARBA" id="ARBA00022630"/>
    </source>
</evidence>
<evidence type="ECO:0000256" key="5">
    <source>
        <dbReference type="ARBA" id="ARBA00023002"/>
    </source>
</evidence>
<feature type="domain" description="Glucose-methanol-choline oxidoreductase N-terminal" evidence="6">
    <location>
        <begin position="181"/>
        <end position="303"/>
    </location>
</feature>
<evidence type="ECO:0000256" key="4">
    <source>
        <dbReference type="ARBA" id="ARBA00022827"/>
    </source>
</evidence>
<evidence type="ECO:0000256" key="1">
    <source>
        <dbReference type="ARBA" id="ARBA00001974"/>
    </source>
</evidence>
<feature type="domain" description="FAD dependent oxidoreductase" evidence="7">
    <location>
        <begin position="14"/>
        <end position="52"/>
    </location>
</feature>
<dbReference type="PANTHER" id="PTHR42784">
    <property type="entry name" value="PYRANOSE 2-OXIDASE"/>
    <property type="match status" value="1"/>
</dbReference>
<organism evidence="9 10">
    <name type="scientific">Simplicispira metamorpha</name>
    <dbReference type="NCBI Taxonomy" id="80881"/>
    <lineage>
        <taxon>Bacteria</taxon>
        <taxon>Pseudomonadati</taxon>
        <taxon>Pseudomonadota</taxon>
        <taxon>Betaproteobacteria</taxon>
        <taxon>Burkholderiales</taxon>
        <taxon>Comamonadaceae</taxon>
        <taxon>Simplicispira</taxon>
    </lineage>
</organism>
<evidence type="ECO:0000259" key="8">
    <source>
        <dbReference type="Pfam" id="PF05199"/>
    </source>
</evidence>
<evidence type="ECO:0000259" key="7">
    <source>
        <dbReference type="Pfam" id="PF01266"/>
    </source>
</evidence>
<dbReference type="InterPro" id="IPR000172">
    <property type="entry name" value="GMC_OxRdtase_N"/>
</dbReference>
<dbReference type="Proteomes" id="UP000295182">
    <property type="component" value="Unassembled WGS sequence"/>
</dbReference>
<dbReference type="GO" id="GO:0050660">
    <property type="term" value="F:flavin adenine dinucleotide binding"/>
    <property type="evidence" value="ECO:0007669"/>
    <property type="project" value="InterPro"/>
</dbReference>
<dbReference type="AlphaFoldDB" id="A0A4R2NFN7"/>
<dbReference type="EMBL" id="SLXH01000002">
    <property type="protein sequence ID" value="TCP20189.1"/>
    <property type="molecule type" value="Genomic_DNA"/>
</dbReference>
<dbReference type="Pfam" id="PF01266">
    <property type="entry name" value="DAO"/>
    <property type="match status" value="1"/>
</dbReference>
<dbReference type="InterPro" id="IPR051473">
    <property type="entry name" value="P2Ox-like"/>
</dbReference>
<dbReference type="Gene3D" id="3.50.50.60">
    <property type="entry name" value="FAD/NAD(P)-binding domain"/>
    <property type="match status" value="2"/>
</dbReference>
<keyword evidence="5" id="KW-0560">Oxidoreductase</keyword>
<dbReference type="InterPro" id="IPR007867">
    <property type="entry name" value="GMC_OxRtase_C"/>
</dbReference>
<dbReference type="GO" id="GO:0016614">
    <property type="term" value="F:oxidoreductase activity, acting on CH-OH group of donors"/>
    <property type="evidence" value="ECO:0007669"/>
    <property type="project" value="InterPro"/>
</dbReference>
<keyword evidence="10" id="KW-1185">Reference proteome</keyword>
<dbReference type="SUPFAM" id="SSF51905">
    <property type="entry name" value="FAD/NAD(P)-binding domain"/>
    <property type="match status" value="1"/>
</dbReference>
<accession>A0A4R2NFN7</accession>
<name>A0A4R2NFN7_9BURK</name>
<dbReference type="PANTHER" id="PTHR42784:SF1">
    <property type="entry name" value="PYRANOSE 2-OXIDASE"/>
    <property type="match status" value="1"/>
</dbReference>
<dbReference type="InterPro" id="IPR036188">
    <property type="entry name" value="FAD/NAD-bd_sf"/>
</dbReference>